<evidence type="ECO:0000313" key="8">
    <source>
        <dbReference type="Proteomes" id="UP000321567"/>
    </source>
</evidence>
<keyword evidence="5 6" id="KW-0472">Membrane</keyword>
<dbReference type="OrthoDB" id="5638726at2"/>
<feature type="transmembrane region" description="Helical" evidence="6">
    <location>
        <begin position="155"/>
        <end position="175"/>
    </location>
</feature>
<dbReference type="PANTHER" id="PTHR30086">
    <property type="entry name" value="ARGININE EXPORTER PROTEIN ARGO"/>
    <property type="match status" value="1"/>
</dbReference>
<dbReference type="GO" id="GO:0015171">
    <property type="term" value="F:amino acid transmembrane transporter activity"/>
    <property type="evidence" value="ECO:0007669"/>
    <property type="project" value="TreeGrafter"/>
</dbReference>
<evidence type="ECO:0000256" key="3">
    <source>
        <dbReference type="ARBA" id="ARBA00022692"/>
    </source>
</evidence>
<evidence type="ECO:0000256" key="2">
    <source>
        <dbReference type="ARBA" id="ARBA00022475"/>
    </source>
</evidence>
<comment type="caution">
    <text evidence="7">The sequence shown here is derived from an EMBL/GenBank/DDBJ whole genome shotgun (WGS) entry which is preliminary data.</text>
</comment>
<evidence type="ECO:0000256" key="4">
    <source>
        <dbReference type="ARBA" id="ARBA00022989"/>
    </source>
</evidence>
<comment type="subcellular location">
    <subcellularLocation>
        <location evidence="1">Cell membrane</location>
        <topology evidence="1">Multi-pass membrane protein</topology>
    </subcellularLocation>
</comment>
<keyword evidence="4 6" id="KW-1133">Transmembrane helix</keyword>
<dbReference type="EMBL" id="BJZO01000006">
    <property type="protein sequence ID" value="GEO80265.1"/>
    <property type="molecule type" value="Genomic_DNA"/>
</dbReference>
<evidence type="ECO:0000256" key="6">
    <source>
        <dbReference type="SAM" id="Phobius"/>
    </source>
</evidence>
<organism evidence="7 8">
    <name type="scientific">Pararhodospirillum oryzae</name>
    <dbReference type="NCBI Taxonomy" id="478448"/>
    <lineage>
        <taxon>Bacteria</taxon>
        <taxon>Pseudomonadati</taxon>
        <taxon>Pseudomonadota</taxon>
        <taxon>Alphaproteobacteria</taxon>
        <taxon>Rhodospirillales</taxon>
        <taxon>Rhodospirillaceae</taxon>
        <taxon>Pararhodospirillum</taxon>
    </lineage>
</organism>
<reference evidence="7 8" key="1">
    <citation type="submission" date="2019-07" db="EMBL/GenBank/DDBJ databases">
        <title>Whole genome shotgun sequence of Rhodospirillum oryzae NBRC 107573.</title>
        <authorList>
            <person name="Hosoyama A."/>
            <person name="Uohara A."/>
            <person name="Ohji S."/>
            <person name="Ichikawa N."/>
        </authorList>
    </citation>
    <scope>NUCLEOTIDE SEQUENCE [LARGE SCALE GENOMIC DNA]</scope>
    <source>
        <strain evidence="7 8">NBRC 107573</strain>
    </source>
</reference>
<feature type="transmembrane region" description="Helical" evidence="6">
    <location>
        <begin position="75"/>
        <end position="93"/>
    </location>
</feature>
<evidence type="ECO:0000313" key="7">
    <source>
        <dbReference type="EMBL" id="GEO80265.1"/>
    </source>
</evidence>
<sequence>MQRTEMTTVLHAFIIGLSLIVAIGAQNVFIIREGLRGGYVYSAGLISALCDCLLIATGIVLVSRISQRIEWFDDVLRIGAVCFLLYYAGNAFFNALRKAPVGWAQAEAAQGQVPGSRKRTIGLAFAFALVNPHVYLDTFVVLGGMGAAREGMERVLFWLGASLASFVWFMGTGLLSRRLAPVLQSERSGRLLDGAIGTIVLVLAGHLLMGVWEK</sequence>
<feature type="transmembrane region" description="Helical" evidence="6">
    <location>
        <begin position="195"/>
        <end position="212"/>
    </location>
</feature>
<dbReference type="Pfam" id="PF01810">
    <property type="entry name" value="LysE"/>
    <property type="match status" value="1"/>
</dbReference>
<proteinExistence type="predicted"/>
<keyword evidence="8" id="KW-1185">Reference proteome</keyword>
<dbReference type="AlphaFoldDB" id="A0A512H478"/>
<feature type="transmembrane region" description="Helical" evidence="6">
    <location>
        <begin position="38"/>
        <end position="63"/>
    </location>
</feature>
<dbReference type="Proteomes" id="UP000321567">
    <property type="component" value="Unassembled WGS sequence"/>
</dbReference>
<keyword evidence="3 6" id="KW-0812">Transmembrane</keyword>
<evidence type="ECO:0000256" key="1">
    <source>
        <dbReference type="ARBA" id="ARBA00004651"/>
    </source>
</evidence>
<accession>A0A512H478</accession>
<evidence type="ECO:0000256" key="5">
    <source>
        <dbReference type="ARBA" id="ARBA00023136"/>
    </source>
</evidence>
<feature type="transmembrane region" description="Helical" evidence="6">
    <location>
        <begin position="12"/>
        <end position="32"/>
    </location>
</feature>
<dbReference type="GO" id="GO:0005886">
    <property type="term" value="C:plasma membrane"/>
    <property type="evidence" value="ECO:0007669"/>
    <property type="project" value="UniProtKB-SubCell"/>
</dbReference>
<dbReference type="InterPro" id="IPR001123">
    <property type="entry name" value="LeuE-type"/>
</dbReference>
<dbReference type="PANTHER" id="PTHR30086:SF20">
    <property type="entry name" value="ARGININE EXPORTER PROTEIN ARGO-RELATED"/>
    <property type="match status" value="1"/>
</dbReference>
<name>A0A512H478_9PROT</name>
<feature type="transmembrane region" description="Helical" evidence="6">
    <location>
        <begin position="121"/>
        <end position="143"/>
    </location>
</feature>
<protein>
    <submittedName>
        <fullName evidence="7">Amino acid transporter</fullName>
    </submittedName>
</protein>
<keyword evidence="2" id="KW-1003">Cell membrane</keyword>
<gene>
    <name evidence="7" type="ORF">ROR02_03960</name>
</gene>